<evidence type="ECO:0000256" key="4">
    <source>
        <dbReference type="ARBA" id="ARBA00022989"/>
    </source>
</evidence>
<evidence type="ECO:0000256" key="1">
    <source>
        <dbReference type="ARBA" id="ARBA00004141"/>
    </source>
</evidence>
<dbReference type="SUPFAM" id="SSF103473">
    <property type="entry name" value="MFS general substrate transporter"/>
    <property type="match status" value="1"/>
</dbReference>
<comment type="similarity">
    <text evidence="2">Belongs to the unc-93 family.</text>
</comment>
<comment type="caution">
    <text evidence="7">The sequence shown here is derived from an EMBL/GenBank/DDBJ whole genome shotgun (WGS) entry which is preliminary data.</text>
</comment>
<proteinExistence type="inferred from homology"/>
<feature type="transmembrane region" description="Helical" evidence="6">
    <location>
        <begin position="55"/>
        <end position="80"/>
    </location>
</feature>
<dbReference type="AlphaFoldDB" id="A0A210R6I9"/>
<evidence type="ECO:0000313" key="7">
    <source>
        <dbReference type="EMBL" id="OWF56669.1"/>
    </source>
</evidence>
<dbReference type="InterPro" id="IPR036259">
    <property type="entry name" value="MFS_trans_sf"/>
</dbReference>
<evidence type="ECO:0000256" key="6">
    <source>
        <dbReference type="SAM" id="Phobius"/>
    </source>
</evidence>
<dbReference type="Pfam" id="PF05978">
    <property type="entry name" value="UNC-93"/>
    <property type="match status" value="1"/>
</dbReference>
<feature type="transmembrane region" description="Helical" evidence="6">
    <location>
        <begin position="217"/>
        <end position="237"/>
    </location>
</feature>
<keyword evidence="4 6" id="KW-1133">Transmembrane helix</keyword>
<feature type="transmembrane region" description="Helical" evidence="6">
    <location>
        <begin position="86"/>
        <end position="109"/>
    </location>
</feature>
<dbReference type="OrthoDB" id="78663at2759"/>
<keyword evidence="3 6" id="KW-0812">Transmembrane</keyword>
<dbReference type="Proteomes" id="UP000242188">
    <property type="component" value="Unassembled WGS sequence"/>
</dbReference>
<sequence>MEEHTTLLVPEYMVTPTTKGQLYINLTAISLIWIFAFTAYSGLQNLESSLNPDIGVYSLAIITAGGLISCILAPTVIYYIGPKGALILSGTCLSIFIASNYYPAAYILLPGAAIYRLSSGILWTAQGLYISTIAKQYATIVNESLDSVLSRFFGIFCMAFQSTQIWGNLLSSIILQAGESEQNSTDIGDTCGADFCPDSEMTNTTDSSPSDKPDTEVVVNLISVYMGCSLIVIWPYILVPLAMYSDGEQVVMYAEFTRAYVAYELGVEWVGYTMICFGLTNTIASPLNGVLAKWLGRPTLYLFATLLNAGFLVLLRVWTPTDHDMGLFFIIPGAWAIGDAIWQTQNSDLLSSIILMK</sequence>
<evidence type="ECO:0000313" key="8">
    <source>
        <dbReference type="Proteomes" id="UP000242188"/>
    </source>
</evidence>
<dbReference type="PANTHER" id="PTHR19444">
    <property type="entry name" value="UNC-93 RELATED"/>
    <property type="match status" value="1"/>
</dbReference>
<reference evidence="7 8" key="1">
    <citation type="journal article" date="2017" name="Nat. Ecol. Evol.">
        <title>Scallop genome provides insights into evolution of bilaterian karyotype and development.</title>
        <authorList>
            <person name="Wang S."/>
            <person name="Zhang J."/>
            <person name="Jiao W."/>
            <person name="Li J."/>
            <person name="Xun X."/>
            <person name="Sun Y."/>
            <person name="Guo X."/>
            <person name="Huan P."/>
            <person name="Dong B."/>
            <person name="Zhang L."/>
            <person name="Hu X."/>
            <person name="Sun X."/>
            <person name="Wang J."/>
            <person name="Zhao C."/>
            <person name="Wang Y."/>
            <person name="Wang D."/>
            <person name="Huang X."/>
            <person name="Wang R."/>
            <person name="Lv J."/>
            <person name="Li Y."/>
            <person name="Zhang Z."/>
            <person name="Liu B."/>
            <person name="Lu W."/>
            <person name="Hui Y."/>
            <person name="Liang J."/>
            <person name="Zhou Z."/>
            <person name="Hou R."/>
            <person name="Li X."/>
            <person name="Liu Y."/>
            <person name="Li H."/>
            <person name="Ning X."/>
            <person name="Lin Y."/>
            <person name="Zhao L."/>
            <person name="Xing Q."/>
            <person name="Dou J."/>
            <person name="Li Y."/>
            <person name="Mao J."/>
            <person name="Guo H."/>
            <person name="Dou H."/>
            <person name="Li T."/>
            <person name="Mu C."/>
            <person name="Jiang W."/>
            <person name="Fu Q."/>
            <person name="Fu X."/>
            <person name="Miao Y."/>
            <person name="Liu J."/>
            <person name="Yu Q."/>
            <person name="Li R."/>
            <person name="Liao H."/>
            <person name="Li X."/>
            <person name="Kong Y."/>
            <person name="Jiang Z."/>
            <person name="Chourrout D."/>
            <person name="Li R."/>
            <person name="Bao Z."/>
        </authorList>
    </citation>
    <scope>NUCLEOTIDE SEQUENCE [LARGE SCALE GENOMIC DNA]</scope>
    <source>
        <strain evidence="7 8">PY_sf001</strain>
    </source>
</reference>
<keyword evidence="5 6" id="KW-0472">Membrane</keyword>
<dbReference type="EMBL" id="NEDP02000123">
    <property type="protein sequence ID" value="OWF56669.1"/>
    <property type="molecule type" value="Genomic_DNA"/>
</dbReference>
<feature type="transmembrane region" description="Helical" evidence="6">
    <location>
        <begin position="269"/>
        <end position="287"/>
    </location>
</feature>
<evidence type="ECO:0000256" key="2">
    <source>
        <dbReference type="ARBA" id="ARBA00009172"/>
    </source>
</evidence>
<dbReference type="PANTHER" id="PTHR19444:SF13">
    <property type="entry name" value="PROTEIN UNC-93 HOMOLOG A"/>
    <property type="match status" value="1"/>
</dbReference>
<name>A0A210R6I9_MIZYE</name>
<evidence type="ECO:0000256" key="5">
    <source>
        <dbReference type="ARBA" id="ARBA00023136"/>
    </source>
</evidence>
<dbReference type="InterPro" id="IPR010291">
    <property type="entry name" value="Ion_channel_UNC-93"/>
</dbReference>
<gene>
    <name evidence="7" type="ORF">KP79_PYT16272</name>
</gene>
<protein>
    <submittedName>
        <fullName evidence="7">Protein unc-93-like A</fullName>
    </submittedName>
</protein>
<evidence type="ECO:0000256" key="3">
    <source>
        <dbReference type="ARBA" id="ARBA00022692"/>
    </source>
</evidence>
<feature type="transmembrane region" description="Helical" evidence="6">
    <location>
        <begin position="299"/>
        <end position="319"/>
    </location>
</feature>
<dbReference type="GO" id="GO:0016020">
    <property type="term" value="C:membrane"/>
    <property type="evidence" value="ECO:0007669"/>
    <property type="project" value="UniProtKB-SubCell"/>
</dbReference>
<feature type="transmembrane region" description="Helical" evidence="6">
    <location>
        <begin position="22"/>
        <end position="43"/>
    </location>
</feature>
<dbReference type="InterPro" id="IPR051951">
    <property type="entry name" value="UNC-93_regulatory"/>
</dbReference>
<keyword evidence="8" id="KW-1185">Reference proteome</keyword>
<organism evidence="7 8">
    <name type="scientific">Mizuhopecten yessoensis</name>
    <name type="common">Japanese scallop</name>
    <name type="synonym">Patinopecten yessoensis</name>
    <dbReference type="NCBI Taxonomy" id="6573"/>
    <lineage>
        <taxon>Eukaryota</taxon>
        <taxon>Metazoa</taxon>
        <taxon>Spiralia</taxon>
        <taxon>Lophotrochozoa</taxon>
        <taxon>Mollusca</taxon>
        <taxon>Bivalvia</taxon>
        <taxon>Autobranchia</taxon>
        <taxon>Pteriomorphia</taxon>
        <taxon>Pectinida</taxon>
        <taxon>Pectinoidea</taxon>
        <taxon>Pectinidae</taxon>
        <taxon>Mizuhopecten</taxon>
    </lineage>
</organism>
<accession>A0A210R6I9</accession>
<comment type="subcellular location">
    <subcellularLocation>
        <location evidence="1">Membrane</location>
        <topology evidence="1">Multi-pass membrane protein</topology>
    </subcellularLocation>
</comment>